<sequence>MRDQFAGKHDPTFDGCNELELIWHQLQEKYRNNQPMLALLGETWPHL</sequence>
<dbReference type="EMBL" id="CP159362">
    <property type="protein sequence ID" value="XCN68834.1"/>
    <property type="molecule type" value="Genomic_DNA"/>
</dbReference>
<gene>
    <name evidence="1" type="ORF">N011_05920</name>
</gene>
<reference evidence="1" key="2">
    <citation type="submission" date="2024-07" db="EMBL/GenBank/DDBJ databases">
        <title>A complete genome sequence for Pseudomonas syringae CC1417.</title>
        <authorList>
            <person name="Baltrus D.A."/>
        </authorList>
    </citation>
    <scope>NUCLEOTIDE SEQUENCE</scope>
    <source>
        <strain evidence="1">CC1417</strain>
    </source>
</reference>
<proteinExistence type="predicted"/>
<dbReference type="AlphaFoldDB" id="A0AAU8LKH9"/>
<reference evidence="1" key="1">
    <citation type="journal article" date="2014" name="Genome Announc.">
        <title>Draft Genome Sequences of a Phylogenetically Diverse Suite of Pseudomonas syringae Strains from Multiple Source Populations.</title>
        <authorList>
            <person name="Baltrus D.A."/>
            <person name="Yourstone S."/>
            <person name="Lind A."/>
            <person name="Guilbaud C."/>
            <person name="Sands D.C."/>
            <person name="Jones C.D."/>
            <person name="Morris C.E."/>
            <person name="Dangl J.L."/>
        </authorList>
    </citation>
    <scope>NUCLEOTIDE SEQUENCE</scope>
    <source>
        <strain evidence="1">CC1417</strain>
    </source>
</reference>
<evidence type="ECO:0008006" key="2">
    <source>
        <dbReference type="Google" id="ProtNLM"/>
    </source>
</evidence>
<accession>A0AAU8LKH9</accession>
<organism evidence="1">
    <name type="scientific">Pseudomonas syringae CC1417</name>
    <dbReference type="NCBI Taxonomy" id="1357272"/>
    <lineage>
        <taxon>Bacteria</taxon>
        <taxon>Pseudomonadati</taxon>
        <taxon>Pseudomonadota</taxon>
        <taxon>Gammaproteobacteria</taxon>
        <taxon>Pseudomonadales</taxon>
        <taxon>Pseudomonadaceae</taxon>
        <taxon>Pseudomonas</taxon>
        <taxon>Pseudomonas syringae</taxon>
    </lineage>
</organism>
<protein>
    <recommendedName>
        <fullName evidence="2">Transposase</fullName>
    </recommendedName>
</protein>
<evidence type="ECO:0000313" key="1">
    <source>
        <dbReference type="EMBL" id="XCN68834.1"/>
    </source>
</evidence>
<name>A0AAU8LKH9_PSESX</name>
<dbReference type="RefSeq" id="WP_160170519.1">
    <property type="nucleotide sequence ID" value="NZ_CP159362.1"/>
</dbReference>